<evidence type="ECO:0000313" key="15">
    <source>
        <dbReference type="EMBL" id="KHN41308.1"/>
    </source>
</evidence>
<keyword evidence="10 15" id="KW-0675">Receptor</keyword>
<comment type="subcellular location">
    <subcellularLocation>
        <location evidence="1">Cell membrane</location>
        <topology evidence="1">Single-pass type I membrane protein</topology>
    </subcellularLocation>
</comment>
<evidence type="ECO:0000259" key="14">
    <source>
        <dbReference type="Pfam" id="PF08263"/>
    </source>
</evidence>
<feature type="region of interest" description="Disordered" evidence="12">
    <location>
        <begin position="931"/>
        <end position="952"/>
    </location>
</feature>
<dbReference type="FunFam" id="3.80.10.10:FF:000275">
    <property type="entry name" value="Leucine-rich repeat receptor-like protein kinase"/>
    <property type="match status" value="1"/>
</dbReference>
<evidence type="ECO:0000256" key="10">
    <source>
        <dbReference type="ARBA" id="ARBA00023170"/>
    </source>
</evidence>
<name>A0A0B2S9C1_GLYSO</name>
<evidence type="ECO:0000256" key="9">
    <source>
        <dbReference type="ARBA" id="ARBA00023136"/>
    </source>
</evidence>
<comment type="similarity">
    <text evidence="2">Belongs to the RLP family.</text>
</comment>
<dbReference type="InterPro" id="IPR001611">
    <property type="entry name" value="Leu-rich_rpt"/>
</dbReference>
<keyword evidence="9 13" id="KW-0472">Membrane</keyword>
<dbReference type="InterPro" id="IPR003591">
    <property type="entry name" value="Leu-rich_rpt_typical-subtyp"/>
</dbReference>
<evidence type="ECO:0000256" key="8">
    <source>
        <dbReference type="ARBA" id="ARBA00022989"/>
    </source>
</evidence>
<evidence type="ECO:0000256" key="5">
    <source>
        <dbReference type="ARBA" id="ARBA00022692"/>
    </source>
</evidence>
<dbReference type="InterPro" id="IPR032675">
    <property type="entry name" value="LRR_dom_sf"/>
</dbReference>
<dbReference type="Pfam" id="PF13855">
    <property type="entry name" value="LRR_8"/>
    <property type="match status" value="3"/>
</dbReference>
<dbReference type="GO" id="GO:0005886">
    <property type="term" value="C:plasma membrane"/>
    <property type="evidence" value="ECO:0007669"/>
    <property type="project" value="UniProtKB-SubCell"/>
</dbReference>
<keyword evidence="3" id="KW-1003">Cell membrane</keyword>
<evidence type="ECO:0000256" key="13">
    <source>
        <dbReference type="SAM" id="Phobius"/>
    </source>
</evidence>
<dbReference type="EC" id="2.7.11.1" evidence="15"/>
<feature type="domain" description="Leucine-rich repeat-containing N-terminal plant-type" evidence="14">
    <location>
        <begin position="21"/>
        <end position="61"/>
    </location>
</feature>
<keyword evidence="5 13" id="KW-0812">Transmembrane</keyword>
<keyword evidence="15" id="KW-0808">Transferase</keyword>
<dbReference type="Pfam" id="PF08263">
    <property type="entry name" value="LRRNT_2"/>
    <property type="match status" value="1"/>
</dbReference>
<dbReference type="EMBL" id="KN645575">
    <property type="protein sequence ID" value="KHN41308.1"/>
    <property type="molecule type" value="Genomic_DNA"/>
</dbReference>
<evidence type="ECO:0000256" key="4">
    <source>
        <dbReference type="ARBA" id="ARBA00022614"/>
    </source>
</evidence>
<dbReference type="PRINTS" id="PR00019">
    <property type="entry name" value="LEURICHRPT"/>
</dbReference>
<evidence type="ECO:0000256" key="12">
    <source>
        <dbReference type="SAM" id="MobiDB-lite"/>
    </source>
</evidence>
<dbReference type="PANTHER" id="PTHR48063:SF98">
    <property type="entry name" value="LRR RECEPTOR-LIKE SERINE_THREONINE-PROTEIN KINASE FLS2"/>
    <property type="match status" value="1"/>
</dbReference>
<keyword evidence="4" id="KW-0433">Leucine-rich repeat</keyword>
<organism evidence="15">
    <name type="scientific">Glycine soja</name>
    <name type="common">Wild soybean</name>
    <dbReference type="NCBI Taxonomy" id="3848"/>
    <lineage>
        <taxon>Eukaryota</taxon>
        <taxon>Viridiplantae</taxon>
        <taxon>Streptophyta</taxon>
        <taxon>Embryophyta</taxon>
        <taxon>Tracheophyta</taxon>
        <taxon>Spermatophyta</taxon>
        <taxon>Magnoliopsida</taxon>
        <taxon>eudicotyledons</taxon>
        <taxon>Gunneridae</taxon>
        <taxon>Pentapetalae</taxon>
        <taxon>rosids</taxon>
        <taxon>fabids</taxon>
        <taxon>Fabales</taxon>
        <taxon>Fabaceae</taxon>
        <taxon>Papilionoideae</taxon>
        <taxon>50 kb inversion clade</taxon>
        <taxon>NPAAA clade</taxon>
        <taxon>indigoferoid/millettioid clade</taxon>
        <taxon>Phaseoleae</taxon>
        <taxon>Glycine</taxon>
        <taxon>Glycine subgen. Soja</taxon>
    </lineage>
</organism>
<evidence type="ECO:0000256" key="6">
    <source>
        <dbReference type="ARBA" id="ARBA00022729"/>
    </source>
</evidence>
<evidence type="ECO:0000256" key="1">
    <source>
        <dbReference type="ARBA" id="ARBA00004251"/>
    </source>
</evidence>
<keyword evidence="7" id="KW-0677">Repeat</keyword>
<dbReference type="FunFam" id="3.80.10.10:FF:000095">
    <property type="entry name" value="LRR receptor-like serine/threonine-protein kinase GSO1"/>
    <property type="match status" value="1"/>
</dbReference>
<sequence length="1006" mass="112725">MDKDALQENKSKLAEVKCIERERQALLKFKEGVLDDAGMLSTWNEDENNGDCCKWKGIQCNNETGHVQMLDLQGHDAYLTGSLSMLRYLNLSYSEVSGSIPSELGNLSKLEYLNLNNNHLIGAIPVQLGKLTRLRYLDLSDNDDIRGEIPYQLGNLSQLRYLGLGGSSLSGVIPFRIGNLPMLHTLRLGSNFDIKANDAEWLSNLYSLTNLELISLQNLGSSHLWLQTISKIIPNLQELRLVDGNLVDNDIQLLFDSQSNFSTSLTILDLSKNMLTSSAFRLLFNYSLNLRELYLSYNNIVLSSPLYPNFPSLVILDLSYNNMTSSIFEGNFIFCSKLETLNLQNCSLMDRSFLVSSASVTNFSSSLVSLDLSNNLLKSQAIFDWLFNFTTNLHILTLLGNLVEGPIPDGLGKVMNSLQVLDVSSNKLQGEVPVFFGNMCTLQELYLGKNNLSGEISSFFQDASWCNRDIFNSLDLSYNRITGMLPKSIGLLSELETLNLQVNSLEGDISESHLSNFSELEYLYLSYNSLSLKFVSSWVPPFQLLELGLASCKLGSSFPGWLQTQYQLVFLDISDTGLNDTVPEWLWTNSQYMYLMNMSHNNLVDLFSLLCDTSIAVYLSTLDLSNNHIKGQLPDCWKSLNSLLFLDLSNNRLSGNIPLSMGTLVKLEALVLRNNSLEGEMPSTLKNCNNLMLLDVGENLLSGPIPSWIGESMHQLIILSMKGNHFSGDLPIHLCYLRHIQLLDLSRNNLSQGIPTCIKNFTALSVKSINSSEIQTRIYWYNVTYVENYGDITTGGYTLNILLMWKGVEYGFKDPEVRLKSIDISSNSLTGEIPKEIGYLIGLVSLNFSRNNLSGEIPSEIGNLNSLEFVDLSRNHFSGKIPTSLSKIDRLAVLDLSNNSLSGRIPDGRQLQTFDASSFEGNPDLCGTKLNKSCPEDETSMKPEESTRNETDDNPVFSKALYMSIGLGYFTGFWGLIASILFWTPWRNAYLRFLDRLTNYICQMVL</sequence>
<dbReference type="SUPFAM" id="SSF52047">
    <property type="entry name" value="RNI-like"/>
    <property type="match status" value="1"/>
</dbReference>
<dbReference type="AlphaFoldDB" id="A0A0B2S9C1"/>
<evidence type="ECO:0000256" key="3">
    <source>
        <dbReference type="ARBA" id="ARBA00022475"/>
    </source>
</evidence>
<keyword evidence="11" id="KW-0325">Glycoprotein</keyword>
<keyword evidence="8 13" id="KW-1133">Transmembrane helix</keyword>
<reference evidence="15" key="1">
    <citation type="submission" date="2014-07" db="EMBL/GenBank/DDBJ databases">
        <title>Identification of a novel salt tolerance gene in wild soybean by whole-genome sequencing.</title>
        <authorList>
            <person name="Lam H.-M."/>
            <person name="Qi X."/>
            <person name="Li M.-W."/>
            <person name="Liu X."/>
            <person name="Xie M."/>
            <person name="Ni M."/>
            <person name="Xu X."/>
        </authorList>
    </citation>
    <scope>NUCLEOTIDE SEQUENCE [LARGE SCALE GENOMIC DNA]</scope>
    <source>
        <tissue evidence="15">Root</tissue>
    </source>
</reference>
<dbReference type="Pfam" id="PF00560">
    <property type="entry name" value="LRR_1"/>
    <property type="match status" value="7"/>
</dbReference>
<dbReference type="Proteomes" id="UP000053555">
    <property type="component" value="Unassembled WGS sequence"/>
</dbReference>
<dbReference type="InterPro" id="IPR046956">
    <property type="entry name" value="RLP23-like"/>
</dbReference>
<dbReference type="SUPFAM" id="SSF52058">
    <property type="entry name" value="L domain-like"/>
    <property type="match status" value="2"/>
</dbReference>
<keyword evidence="6" id="KW-0732">Signal</keyword>
<keyword evidence="15" id="KW-0418">Kinase</keyword>
<feature type="compositionally biased region" description="Basic and acidic residues" evidence="12">
    <location>
        <begin position="939"/>
        <end position="951"/>
    </location>
</feature>
<accession>A0A0B2S9C1</accession>
<evidence type="ECO:0000256" key="7">
    <source>
        <dbReference type="ARBA" id="ARBA00022737"/>
    </source>
</evidence>
<protein>
    <submittedName>
        <fullName evidence="15">LRR receptor-like serine/threonine-protein kinase GSO2</fullName>
        <ecNumber evidence="15">2.7.11.1</ecNumber>
    </submittedName>
</protein>
<feature type="transmembrane region" description="Helical" evidence="13">
    <location>
        <begin position="960"/>
        <end position="983"/>
    </location>
</feature>
<dbReference type="PANTHER" id="PTHR48063">
    <property type="entry name" value="LRR RECEPTOR-LIKE KINASE"/>
    <property type="match status" value="1"/>
</dbReference>
<dbReference type="SMART" id="SM00369">
    <property type="entry name" value="LRR_TYP"/>
    <property type="match status" value="7"/>
</dbReference>
<dbReference type="InterPro" id="IPR013210">
    <property type="entry name" value="LRR_N_plant-typ"/>
</dbReference>
<evidence type="ECO:0000256" key="11">
    <source>
        <dbReference type="ARBA" id="ARBA00023180"/>
    </source>
</evidence>
<dbReference type="GO" id="GO:0004674">
    <property type="term" value="F:protein serine/threonine kinase activity"/>
    <property type="evidence" value="ECO:0007669"/>
    <property type="project" value="UniProtKB-EC"/>
</dbReference>
<dbReference type="FunFam" id="3.80.10.10:FF:000111">
    <property type="entry name" value="LRR receptor-like serine/threonine-protein kinase ERECTA"/>
    <property type="match status" value="1"/>
</dbReference>
<proteinExistence type="inferred from homology"/>
<gene>
    <name evidence="15" type="ORF">glysoja_030146</name>
</gene>
<evidence type="ECO:0000256" key="2">
    <source>
        <dbReference type="ARBA" id="ARBA00009592"/>
    </source>
</evidence>
<dbReference type="Gene3D" id="3.80.10.10">
    <property type="entry name" value="Ribonuclease Inhibitor"/>
    <property type="match status" value="4"/>
</dbReference>